<dbReference type="GeneID" id="19469374"/>
<accession>S3E8J5</accession>
<reference evidence="3 4" key="1">
    <citation type="journal article" date="2013" name="BMC Genomics">
        <title>Genomics-driven discovery of the pneumocandin biosynthetic gene cluster in the fungus Glarea lozoyensis.</title>
        <authorList>
            <person name="Chen L."/>
            <person name="Yue Q."/>
            <person name="Zhang X."/>
            <person name="Xiang M."/>
            <person name="Wang C."/>
            <person name="Li S."/>
            <person name="Che Y."/>
            <person name="Ortiz-Lopez F.J."/>
            <person name="Bills G.F."/>
            <person name="Liu X."/>
            <person name="An Z."/>
        </authorList>
    </citation>
    <scope>NUCLEOTIDE SEQUENCE [LARGE SCALE GENOMIC DNA]</scope>
    <source>
        <strain evidence="4">ATCC 20868 / MF5171</strain>
    </source>
</reference>
<feature type="domain" description="2EXR" evidence="2">
    <location>
        <begin position="62"/>
        <end position="159"/>
    </location>
</feature>
<dbReference type="KEGG" id="glz:GLAREA_10327"/>
<sequence>MNVPWETNRLHRSTSFDSIPENFNTPAGVQLTRGSGHEHALGKTRRRSESSPPALGRQQAEFHMFPLFPLEIKELIYLAALDLEGGRNVEVLEKWVQLRYPNRPPKDAYLFVIGQKLPSLLATHREAREFLLKTKVFTYLFKTGAGRPPVLFDTKRDCLYLKPGSRAHRALLGLSLNDSKDLSFVEILRIKTQRLDREDGTGWLEQSLSYFPNLKQLAIELYPHSRRQRKGVMLELWFDGMAGNNDVVKIEFTSDGITYEDQAAIDAAVEHTDDVDYRLDIQRYGRRICNLLRNQLDLPRAQLLIPVHRQVDAASTIKEIDLTDGNHHGHSLIKYG</sequence>
<evidence type="ECO:0000256" key="1">
    <source>
        <dbReference type="SAM" id="MobiDB-lite"/>
    </source>
</evidence>
<organism evidence="3 4">
    <name type="scientific">Glarea lozoyensis (strain ATCC 20868 / MF5171)</name>
    <dbReference type="NCBI Taxonomy" id="1116229"/>
    <lineage>
        <taxon>Eukaryota</taxon>
        <taxon>Fungi</taxon>
        <taxon>Dikarya</taxon>
        <taxon>Ascomycota</taxon>
        <taxon>Pezizomycotina</taxon>
        <taxon>Leotiomycetes</taxon>
        <taxon>Helotiales</taxon>
        <taxon>Helotiaceae</taxon>
        <taxon>Glarea</taxon>
    </lineage>
</organism>
<keyword evidence="4" id="KW-1185">Reference proteome</keyword>
<dbReference type="Pfam" id="PF20150">
    <property type="entry name" value="2EXR"/>
    <property type="match status" value="1"/>
</dbReference>
<proteinExistence type="predicted"/>
<evidence type="ECO:0000259" key="2">
    <source>
        <dbReference type="Pfam" id="PF20150"/>
    </source>
</evidence>
<gene>
    <name evidence="3" type="ORF">GLAREA_10327</name>
</gene>
<name>S3E8J5_GLAL2</name>
<dbReference type="RefSeq" id="XP_008078568.1">
    <property type="nucleotide sequence ID" value="XM_008080377.1"/>
</dbReference>
<dbReference type="OrthoDB" id="10497061at2759"/>
<feature type="compositionally biased region" description="Polar residues" evidence="1">
    <location>
        <begin position="16"/>
        <end position="27"/>
    </location>
</feature>
<protein>
    <recommendedName>
        <fullName evidence="2">2EXR domain-containing protein</fullName>
    </recommendedName>
</protein>
<evidence type="ECO:0000313" key="4">
    <source>
        <dbReference type="Proteomes" id="UP000016922"/>
    </source>
</evidence>
<dbReference type="AlphaFoldDB" id="S3E8J5"/>
<dbReference type="InterPro" id="IPR045518">
    <property type="entry name" value="2EXR"/>
</dbReference>
<dbReference type="Proteomes" id="UP000016922">
    <property type="component" value="Unassembled WGS sequence"/>
</dbReference>
<feature type="region of interest" description="Disordered" evidence="1">
    <location>
        <begin position="16"/>
        <end position="55"/>
    </location>
</feature>
<dbReference type="EMBL" id="KE145356">
    <property type="protein sequence ID" value="EPE34633.1"/>
    <property type="molecule type" value="Genomic_DNA"/>
</dbReference>
<evidence type="ECO:0000313" key="3">
    <source>
        <dbReference type="EMBL" id="EPE34633.1"/>
    </source>
</evidence>
<dbReference type="HOGENOM" id="CLU_826538_0_0_1"/>